<comment type="caution">
    <text evidence="5">The sequence shown here is derived from an EMBL/GenBank/DDBJ whole genome shotgun (WGS) entry which is preliminary data.</text>
</comment>
<organism evidence="5 6">
    <name type="scientific">Natronolimnohabitans innermongolicus JCM 12255</name>
    <dbReference type="NCBI Taxonomy" id="1227499"/>
    <lineage>
        <taxon>Archaea</taxon>
        <taxon>Methanobacteriati</taxon>
        <taxon>Methanobacteriota</taxon>
        <taxon>Stenosarchaea group</taxon>
        <taxon>Halobacteria</taxon>
        <taxon>Halobacteriales</taxon>
        <taxon>Natrialbaceae</taxon>
        <taxon>Natronolimnohabitans</taxon>
    </lineage>
</organism>
<feature type="compositionally biased region" description="Low complexity" evidence="3">
    <location>
        <begin position="22"/>
        <end position="31"/>
    </location>
</feature>
<evidence type="ECO:0000256" key="2">
    <source>
        <dbReference type="ARBA" id="ARBA00022729"/>
    </source>
</evidence>
<feature type="region of interest" description="Disordered" evidence="3">
    <location>
        <begin position="22"/>
        <end position="61"/>
    </location>
</feature>
<dbReference type="EMBL" id="AOHZ01000071">
    <property type="protein sequence ID" value="ELY52963.1"/>
    <property type="molecule type" value="Genomic_DNA"/>
</dbReference>
<dbReference type="AlphaFoldDB" id="L9WX78"/>
<dbReference type="GO" id="GO:0016810">
    <property type="term" value="F:hydrolase activity, acting on carbon-nitrogen (but not peptide) bonds"/>
    <property type="evidence" value="ECO:0007669"/>
    <property type="project" value="InterPro"/>
</dbReference>
<dbReference type="PATRIC" id="fig|1227499.3.peg.3124"/>
<accession>L9WX78</accession>
<dbReference type="Proteomes" id="UP000011602">
    <property type="component" value="Unassembled WGS sequence"/>
</dbReference>
<dbReference type="PANTHER" id="PTHR34216:SF3">
    <property type="entry name" value="POLY-BETA-1,6-N-ACETYL-D-GLUCOSAMINE N-DEACETYLASE"/>
    <property type="match status" value="1"/>
</dbReference>
<evidence type="ECO:0000313" key="6">
    <source>
        <dbReference type="Proteomes" id="UP000011602"/>
    </source>
</evidence>
<dbReference type="OrthoDB" id="10436at2157"/>
<dbReference type="SUPFAM" id="SSF88713">
    <property type="entry name" value="Glycoside hydrolase/deacetylase"/>
    <property type="match status" value="1"/>
</dbReference>
<dbReference type="PROSITE" id="PS51677">
    <property type="entry name" value="NODB"/>
    <property type="match status" value="1"/>
</dbReference>
<dbReference type="STRING" id="1227499.C493_15238"/>
<dbReference type="GO" id="GO:0005576">
    <property type="term" value="C:extracellular region"/>
    <property type="evidence" value="ECO:0007669"/>
    <property type="project" value="UniProtKB-SubCell"/>
</dbReference>
<dbReference type="GO" id="GO:0005975">
    <property type="term" value="P:carbohydrate metabolic process"/>
    <property type="evidence" value="ECO:0007669"/>
    <property type="project" value="InterPro"/>
</dbReference>
<protein>
    <submittedName>
        <fullName evidence="5">Polysaccharide deacetylase</fullName>
    </submittedName>
</protein>
<dbReference type="Gene3D" id="3.20.20.370">
    <property type="entry name" value="Glycoside hydrolase/deacetylase"/>
    <property type="match status" value="1"/>
</dbReference>
<evidence type="ECO:0000256" key="1">
    <source>
        <dbReference type="ARBA" id="ARBA00004613"/>
    </source>
</evidence>
<dbReference type="PANTHER" id="PTHR34216">
    <property type="match status" value="1"/>
</dbReference>
<dbReference type="eggNOG" id="arCOG02878">
    <property type="taxonomic scope" value="Archaea"/>
</dbReference>
<proteinExistence type="predicted"/>
<comment type="subcellular location">
    <subcellularLocation>
        <location evidence="1">Secreted</location>
    </subcellularLocation>
</comment>
<dbReference type="CDD" id="cd10970">
    <property type="entry name" value="CE4_DAC_u1_6s"/>
    <property type="match status" value="1"/>
</dbReference>
<gene>
    <name evidence="5" type="ORF">C493_15238</name>
</gene>
<dbReference type="InterPro" id="IPR002509">
    <property type="entry name" value="NODB_dom"/>
</dbReference>
<dbReference type="Pfam" id="PF01522">
    <property type="entry name" value="Polysacc_deac_1"/>
    <property type="match status" value="1"/>
</dbReference>
<evidence type="ECO:0000259" key="4">
    <source>
        <dbReference type="PROSITE" id="PS51677"/>
    </source>
</evidence>
<evidence type="ECO:0000313" key="5">
    <source>
        <dbReference type="EMBL" id="ELY52963.1"/>
    </source>
</evidence>
<dbReference type="RefSeq" id="WP_007260313.1">
    <property type="nucleotide sequence ID" value="NZ_AOHZ01000071.1"/>
</dbReference>
<dbReference type="InterPro" id="IPR051398">
    <property type="entry name" value="Polysacch_Deacetylase"/>
</dbReference>
<feature type="domain" description="NodB homology" evidence="4">
    <location>
        <begin position="202"/>
        <end position="414"/>
    </location>
</feature>
<name>L9WX78_9EURY</name>
<keyword evidence="2" id="KW-0732">Signal</keyword>
<dbReference type="InterPro" id="IPR011330">
    <property type="entry name" value="Glyco_hydro/deAcase_b/a-brl"/>
</dbReference>
<keyword evidence="6" id="KW-1185">Reference proteome</keyword>
<evidence type="ECO:0000256" key="3">
    <source>
        <dbReference type="SAM" id="MobiDB-lite"/>
    </source>
</evidence>
<sequence>MKRRAYLTLAASTSLCLAGCAELRSGDSNGDNGDDDGAPGSTSSSDSAGDHPDIAGTDDDFEDLDVWNVSGGDLSADPDRSVVGSQSARLEIPSGEGSAVLTKAFDEPRDLSAVAPGVAAASDELIVPWIRLLDVDGNSIAYRRGISGDLPLMRYNFGVDSTSSAFDVGAVTDVQLQVWTAENESRTVWFDDFHFTPRPETGKVMIQFDDTHVTDYTKALPILEEYGYPAVTFINSDYVGRDAGGVPRMSTEQLHELHDAGWCIANHTDTHPHLSQLSREEQEAEILDGKEWLIDQGFEEDAEYFAYPFGDYNATTIELVEKHHTLGFAGGRPVQGYTTNTELVSRIGEPDVERVERELERTVEMGGITKMFYHRLEDEHLEAFETLVETVHKYESQGDLEVILPQDLEERYLF</sequence>
<reference evidence="5 6" key="1">
    <citation type="journal article" date="2014" name="PLoS Genet.">
        <title>Phylogenetically driven sequencing of extremely halophilic archaea reveals strategies for static and dynamic osmo-response.</title>
        <authorList>
            <person name="Becker E.A."/>
            <person name="Seitzer P.M."/>
            <person name="Tritt A."/>
            <person name="Larsen D."/>
            <person name="Krusor M."/>
            <person name="Yao A.I."/>
            <person name="Wu D."/>
            <person name="Madern D."/>
            <person name="Eisen J.A."/>
            <person name="Darling A.E."/>
            <person name="Facciotti M.T."/>
        </authorList>
    </citation>
    <scope>NUCLEOTIDE SEQUENCE [LARGE SCALE GENOMIC DNA]</scope>
    <source>
        <strain evidence="5 6">JCM 12255</strain>
    </source>
</reference>